<dbReference type="InterPro" id="IPR056124">
    <property type="entry name" value="DUF7707"/>
</dbReference>
<keyword evidence="2" id="KW-0472">Membrane</keyword>
<reference evidence="5" key="1">
    <citation type="journal article" date="2013" name="Genome Announc.">
        <title>Draft genome sequence of the grapevine dieback fungus Eutypa lata UCR-EL1.</title>
        <authorList>
            <person name="Blanco-Ulate B."/>
            <person name="Rolshausen P.E."/>
            <person name="Cantu D."/>
        </authorList>
    </citation>
    <scope>NUCLEOTIDE SEQUENCE [LARGE SCALE GENOMIC DNA]</scope>
    <source>
        <strain evidence="5">UCR-EL1</strain>
    </source>
</reference>
<keyword evidence="5" id="KW-1185">Reference proteome</keyword>
<keyword evidence="2" id="KW-1133">Transmembrane helix</keyword>
<proteinExistence type="predicted"/>
<dbReference type="KEGG" id="ela:UCREL1_1212"/>
<dbReference type="OrthoDB" id="2121879at2759"/>
<evidence type="ECO:0000313" key="5">
    <source>
        <dbReference type="Proteomes" id="UP000012174"/>
    </source>
</evidence>
<protein>
    <submittedName>
        <fullName evidence="4">Putative pci domain-containing protein</fullName>
    </submittedName>
</protein>
<dbReference type="STRING" id="1287681.M7T554"/>
<gene>
    <name evidence="4" type="ORF">UCREL1_1212</name>
</gene>
<dbReference type="PANTHER" id="PTHR38118:SF3">
    <property type="entry name" value="ANCHORED CELL WALL PROTEIN 11"/>
    <property type="match status" value="1"/>
</dbReference>
<sequence>MKTSPSILTRSLLRLGNTLDYACTCSNGSTPGLQYYTKTMPTYICEESYRVCDGAADGDADAEKDCDDNIKSQCGTLDQSTLAQESNSDLASTGGSTGTATTGGTATGSAATSTASTSTASNSTSGSGGDDSSDSKGSDSNVAFAAGGVVCACLILAGVAYVFYRRGKNHAKKHGNGVFVSEDNNDNNKGGPGGPFEKLKDSGDGWSAYEMDTTTTERRPVEMPAPAYHSPVAELASPKVFVAELDDTSCYRTGSKTVSEREDAKFRM</sequence>
<evidence type="ECO:0000256" key="2">
    <source>
        <dbReference type="SAM" id="Phobius"/>
    </source>
</evidence>
<evidence type="ECO:0000259" key="3">
    <source>
        <dbReference type="Pfam" id="PF24808"/>
    </source>
</evidence>
<feature type="region of interest" description="Disordered" evidence="1">
    <location>
        <begin position="85"/>
        <end position="138"/>
    </location>
</feature>
<feature type="region of interest" description="Disordered" evidence="1">
    <location>
        <begin position="176"/>
        <end position="208"/>
    </location>
</feature>
<organism evidence="4 5">
    <name type="scientific">Eutypa lata (strain UCR-EL1)</name>
    <name type="common">Grapevine dieback disease fungus</name>
    <name type="synonym">Eutypa armeniacae</name>
    <dbReference type="NCBI Taxonomy" id="1287681"/>
    <lineage>
        <taxon>Eukaryota</taxon>
        <taxon>Fungi</taxon>
        <taxon>Dikarya</taxon>
        <taxon>Ascomycota</taxon>
        <taxon>Pezizomycotina</taxon>
        <taxon>Sordariomycetes</taxon>
        <taxon>Xylariomycetidae</taxon>
        <taxon>Xylariales</taxon>
        <taxon>Diatrypaceae</taxon>
        <taxon>Eutypa</taxon>
    </lineage>
</organism>
<keyword evidence="2" id="KW-0812">Transmembrane</keyword>
<dbReference type="AlphaFoldDB" id="M7T554"/>
<dbReference type="PANTHER" id="PTHR38118">
    <property type="entry name" value="ANCHORED CELL WALL PROTEIN 11-RELATED"/>
    <property type="match status" value="1"/>
</dbReference>
<feature type="compositionally biased region" description="Low complexity" evidence="1">
    <location>
        <begin position="88"/>
        <end position="125"/>
    </location>
</feature>
<evidence type="ECO:0000313" key="4">
    <source>
        <dbReference type="EMBL" id="EMR71737.1"/>
    </source>
</evidence>
<dbReference type="Pfam" id="PF24808">
    <property type="entry name" value="DUF7707"/>
    <property type="match status" value="1"/>
</dbReference>
<dbReference type="Proteomes" id="UP000012174">
    <property type="component" value="Unassembled WGS sequence"/>
</dbReference>
<feature type="domain" description="DUF7707" evidence="3">
    <location>
        <begin position="17"/>
        <end position="78"/>
    </location>
</feature>
<dbReference type="HOGENOM" id="CLU_1038395_0_0_1"/>
<accession>M7T554</accession>
<name>M7T554_EUTLA</name>
<dbReference type="EMBL" id="KB705591">
    <property type="protein sequence ID" value="EMR71737.1"/>
    <property type="molecule type" value="Genomic_DNA"/>
</dbReference>
<feature type="transmembrane region" description="Helical" evidence="2">
    <location>
        <begin position="142"/>
        <end position="164"/>
    </location>
</feature>
<evidence type="ECO:0000256" key="1">
    <source>
        <dbReference type="SAM" id="MobiDB-lite"/>
    </source>
</evidence>